<reference evidence="2" key="1">
    <citation type="submission" date="2021-02" db="EMBL/GenBank/DDBJ databases">
        <authorList>
            <person name="Nowell W R."/>
        </authorList>
    </citation>
    <scope>NUCLEOTIDE SEQUENCE</scope>
</reference>
<organism evidence="2 3">
    <name type="scientific">Rotaria magnacalcarata</name>
    <dbReference type="NCBI Taxonomy" id="392030"/>
    <lineage>
        <taxon>Eukaryota</taxon>
        <taxon>Metazoa</taxon>
        <taxon>Spiralia</taxon>
        <taxon>Gnathifera</taxon>
        <taxon>Rotifera</taxon>
        <taxon>Eurotatoria</taxon>
        <taxon>Bdelloidea</taxon>
        <taxon>Philodinida</taxon>
        <taxon>Philodinidae</taxon>
        <taxon>Rotaria</taxon>
    </lineage>
</organism>
<gene>
    <name evidence="2" type="ORF">SMN809_LOCUS28278</name>
</gene>
<proteinExistence type="predicted"/>
<feature type="compositionally biased region" description="Polar residues" evidence="1">
    <location>
        <begin position="1"/>
        <end position="18"/>
    </location>
</feature>
<evidence type="ECO:0000313" key="2">
    <source>
        <dbReference type="EMBL" id="CAF4351742.1"/>
    </source>
</evidence>
<evidence type="ECO:0000256" key="1">
    <source>
        <dbReference type="SAM" id="MobiDB-lite"/>
    </source>
</evidence>
<dbReference type="Proteomes" id="UP000676336">
    <property type="component" value="Unassembled WGS sequence"/>
</dbReference>
<comment type="caution">
    <text evidence="2">The sequence shown here is derived from an EMBL/GenBank/DDBJ whole genome shotgun (WGS) entry which is preliminary data.</text>
</comment>
<dbReference type="AlphaFoldDB" id="A0A8S2UND1"/>
<accession>A0A8S2UND1</accession>
<dbReference type="EMBL" id="CAJOBI010046848">
    <property type="protein sequence ID" value="CAF4351742.1"/>
    <property type="molecule type" value="Genomic_DNA"/>
</dbReference>
<protein>
    <submittedName>
        <fullName evidence="2">Uncharacterized protein</fullName>
    </submittedName>
</protein>
<evidence type="ECO:0000313" key="3">
    <source>
        <dbReference type="Proteomes" id="UP000676336"/>
    </source>
</evidence>
<name>A0A8S2UND1_9BILA</name>
<feature type="non-terminal residue" evidence="2">
    <location>
        <position position="82"/>
    </location>
</feature>
<feature type="region of interest" description="Disordered" evidence="1">
    <location>
        <begin position="1"/>
        <end position="27"/>
    </location>
</feature>
<sequence length="82" mass="8693">MGYNTTPMYNQPPQTMGYTSMPPPPQAQAQAQAQANLLTPTSTSPIAPPTVSNPFGDLDLLGLSSKPAKTTRDLFFTNTPPA</sequence>